<dbReference type="InterPro" id="IPR050245">
    <property type="entry name" value="PrsA_foldase"/>
</dbReference>
<evidence type="ECO:0000259" key="9">
    <source>
        <dbReference type="PROSITE" id="PS50198"/>
    </source>
</evidence>
<dbReference type="EMBL" id="STFG01000002">
    <property type="protein sequence ID" value="THU04583.1"/>
    <property type="molecule type" value="Genomic_DNA"/>
</dbReference>
<dbReference type="PROSITE" id="PS50198">
    <property type="entry name" value="PPIC_PPIASE_2"/>
    <property type="match status" value="1"/>
</dbReference>
<evidence type="ECO:0000256" key="5">
    <source>
        <dbReference type="ARBA" id="ARBA00023110"/>
    </source>
</evidence>
<feature type="signal peptide" evidence="8">
    <location>
        <begin position="1"/>
        <end position="31"/>
    </location>
</feature>
<dbReference type="SUPFAM" id="SSF54534">
    <property type="entry name" value="FKBP-like"/>
    <property type="match status" value="1"/>
</dbReference>
<evidence type="ECO:0000256" key="3">
    <source>
        <dbReference type="ARBA" id="ARBA00013194"/>
    </source>
</evidence>
<comment type="similarity">
    <text evidence="2">Belongs to the PpiC/parvulin rotamase family.</text>
</comment>
<dbReference type="InterPro" id="IPR046357">
    <property type="entry name" value="PPIase_dom_sf"/>
</dbReference>
<dbReference type="PANTHER" id="PTHR47245:SF1">
    <property type="entry name" value="FOLDASE PROTEIN PRSA"/>
    <property type="match status" value="1"/>
</dbReference>
<organism evidence="10 11">
    <name type="scientific">Lampropedia puyangensis</name>
    <dbReference type="NCBI Taxonomy" id="1330072"/>
    <lineage>
        <taxon>Bacteria</taxon>
        <taxon>Pseudomonadati</taxon>
        <taxon>Pseudomonadota</taxon>
        <taxon>Betaproteobacteria</taxon>
        <taxon>Burkholderiales</taxon>
        <taxon>Comamonadaceae</taxon>
        <taxon>Lampropedia</taxon>
    </lineage>
</organism>
<dbReference type="Gene3D" id="3.10.50.40">
    <property type="match status" value="1"/>
</dbReference>
<protein>
    <recommendedName>
        <fullName evidence="3">peptidylprolyl isomerase</fullName>
        <ecNumber evidence="3">5.2.1.8</ecNumber>
    </recommendedName>
</protein>
<evidence type="ECO:0000313" key="11">
    <source>
        <dbReference type="Proteomes" id="UP000308917"/>
    </source>
</evidence>
<dbReference type="PANTHER" id="PTHR47245">
    <property type="entry name" value="PEPTIDYLPROLYL ISOMERASE"/>
    <property type="match status" value="1"/>
</dbReference>
<feature type="chain" id="PRO_5020370983" description="peptidylprolyl isomerase" evidence="8">
    <location>
        <begin position="32"/>
        <end position="308"/>
    </location>
</feature>
<feature type="domain" description="PpiC" evidence="9">
    <location>
        <begin position="148"/>
        <end position="244"/>
    </location>
</feature>
<dbReference type="EC" id="5.2.1.8" evidence="3"/>
<dbReference type="Proteomes" id="UP000308917">
    <property type="component" value="Unassembled WGS sequence"/>
</dbReference>
<sequence length="308" mass="33570">MKKSHTNLNKSSAAALCVALVGVCLVGGAQAQVVVRGKDVPVEITVTDIEADAAVLAPEVRHHALSDSLKIQAAAQGLYVRAALAEEAKKQNLAQSPIAQARLKQAEQKVLMDLLLENVEKTKAPTEADLLKYAQTEYKLNPERFKVPAEKEASHILILGDTPEAQKRINELYQELEKGADFGELAFANSQDQRSAARYGSLGYFAKGKMVPEFEEALDALKDKGAYSKPFKTPFGWHIVRLDDVREAGKLPFDEVKTDLMEAGKVAAIKDLRDNLIQKAAQANTPDEAAIEALAAENKKLADQGRQK</sequence>
<dbReference type="Pfam" id="PF00639">
    <property type="entry name" value="Rotamase"/>
    <property type="match status" value="1"/>
</dbReference>
<evidence type="ECO:0000256" key="4">
    <source>
        <dbReference type="ARBA" id="ARBA00022729"/>
    </source>
</evidence>
<dbReference type="AlphaFoldDB" id="A0A4S8FAJ4"/>
<name>A0A4S8FAJ4_9BURK</name>
<keyword evidence="4 8" id="KW-0732">Signal</keyword>
<dbReference type="GO" id="GO:0003755">
    <property type="term" value="F:peptidyl-prolyl cis-trans isomerase activity"/>
    <property type="evidence" value="ECO:0007669"/>
    <property type="project" value="UniProtKB-KW"/>
</dbReference>
<evidence type="ECO:0000256" key="2">
    <source>
        <dbReference type="ARBA" id="ARBA00007656"/>
    </source>
</evidence>
<keyword evidence="5 7" id="KW-0697">Rotamase</keyword>
<dbReference type="InterPro" id="IPR000297">
    <property type="entry name" value="PPIase_PpiC"/>
</dbReference>
<comment type="catalytic activity">
    <reaction evidence="1">
        <text>[protein]-peptidylproline (omega=180) = [protein]-peptidylproline (omega=0)</text>
        <dbReference type="Rhea" id="RHEA:16237"/>
        <dbReference type="Rhea" id="RHEA-COMP:10747"/>
        <dbReference type="Rhea" id="RHEA-COMP:10748"/>
        <dbReference type="ChEBI" id="CHEBI:83833"/>
        <dbReference type="ChEBI" id="CHEBI:83834"/>
        <dbReference type="EC" id="5.2.1.8"/>
    </reaction>
</comment>
<evidence type="ECO:0000256" key="8">
    <source>
        <dbReference type="SAM" id="SignalP"/>
    </source>
</evidence>
<evidence type="ECO:0000256" key="7">
    <source>
        <dbReference type="PROSITE-ProRule" id="PRU00278"/>
    </source>
</evidence>
<accession>A0A4S8FAJ4</accession>
<gene>
    <name evidence="10" type="ORF">E9531_04160</name>
</gene>
<keyword evidence="6 7" id="KW-0413">Isomerase</keyword>
<proteinExistence type="inferred from homology"/>
<comment type="caution">
    <text evidence="10">The sequence shown here is derived from an EMBL/GenBank/DDBJ whole genome shotgun (WGS) entry which is preliminary data.</text>
</comment>
<evidence type="ECO:0000256" key="6">
    <source>
        <dbReference type="ARBA" id="ARBA00023235"/>
    </source>
</evidence>
<evidence type="ECO:0000313" key="10">
    <source>
        <dbReference type="EMBL" id="THU04583.1"/>
    </source>
</evidence>
<evidence type="ECO:0000256" key="1">
    <source>
        <dbReference type="ARBA" id="ARBA00000971"/>
    </source>
</evidence>
<keyword evidence="11" id="KW-1185">Reference proteome</keyword>
<reference evidence="10 11" key="1">
    <citation type="journal article" date="2015" name="Antonie Van Leeuwenhoek">
        <title>Lampropedia puyangensis sp. nov., isolated from symptomatic bark of Populus ? euramericana canker and emended description of Lampropedia hyalina (Ehrenberg 1832) Lee et al. 2004.</title>
        <authorList>
            <person name="Li Y."/>
            <person name="Wang T."/>
            <person name="Piao C.G."/>
            <person name="Wang L.F."/>
            <person name="Tian G.Z."/>
            <person name="Zhu T.H."/>
            <person name="Guo M.W."/>
        </authorList>
    </citation>
    <scope>NUCLEOTIDE SEQUENCE [LARGE SCALE GENOMIC DNA]</scope>
    <source>
        <strain evidence="10 11">2-bin</strain>
    </source>
</reference>